<evidence type="ECO:0000313" key="12">
    <source>
        <dbReference type="EMBL" id="EGO63374.1"/>
    </source>
</evidence>
<evidence type="ECO:0000256" key="4">
    <source>
        <dbReference type="ARBA" id="ARBA00022691"/>
    </source>
</evidence>
<dbReference type="RefSeq" id="WP_004096567.1">
    <property type="nucleotide sequence ID" value="NZ_AFGF01000119.1"/>
</dbReference>
<sequence length="302" mass="33476">MQSVSGTIFQIQRWSINDGEGIRSTVFLKGCPLRCQWCANPESWHGNPEVLFLQEKCTGCGQCAVVCDAAAVRIDPVSRKAVTSGACLGCGKCCQVCAGGARKQIGMRVTVDDVMKIIQRDAVFYRESGGGVTFSGGEPFLQAEFLRQLVLACGRIGLDTAVETCGFYDWQQVADIFAHLNCVFIDCKHMDDAIHRKWTGVGNQRILENIQRISQLPLRTIVRVPLIREVNANEQNIREMCRFLVQKTGVREVELLAYHDYGKSKHHAAGLPDITFSALGEAETDRLKQIIADYGITLADFK</sequence>
<evidence type="ECO:0000256" key="6">
    <source>
        <dbReference type="ARBA" id="ARBA00023002"/>
    </source>
</evidence>
<dbReference type="InterPro" id="IPR007197">
    <property type="entry name" value="rSAM"/>
</dbReference>
<evidence type="ECO:0000256" key="2">
    <source>
        <dbReference type="ARBA" id="ARBA00009777"/>
    </source>
</evidence>
<dbReference type="SFLD" id="SFLDG01118">
    <property type="entry name" value="activating_enzymes__group_2"/>
    <property type="match status" value="1"/>
</dbReference>
<dbReference type="Gene3D" id="3.20.20.70">
    <property type="entry name" value="Aldolase class I"/>
    <property type="match status" value="1"/>
</dbReference>
<evidence type="ECO:0000256" key="7">
    <source>
        <dbReference type="ARBA" id="ARBA00023004"/>
    </source>
</evidence>
<dbReference type="InterPro" id="IPR012839">
    <property type="entry name" value="Organic_radical_activase"/>
</dbReference>
<comment type="caution">
    <text evidence="12">The sequence shown here is derived from an EMBL/GenBank/DDBJ whole genome shotgun (WGS) entry which is preliminary data.</text>
</comment>
<dbReference type="EMBL" id="AFGF01000119">
    <property type="protein sequence ID" value="EGO63374.1"/>
    <property type="molecule type" value="Genomic_DNA"/>
</dbReference>
<keyword evidence="12" id="KW-0456">Lyase</keyword>
<dbReference type="Pfam" id="PF13353">
    <property type="entry name" value="Fer4_12"/>
    <property type="match status" value="1"/>
</dbReference>
<dbReference type="Pfam" id="PF04055">
    <property type="entry name" value="Radical_SAM"/>
    <property type="match status" value="1"/>
</dbReference>
<keyword evidence="3" id="KW-0004">4Fe-4S</keyword>
<evidence type="ECO:0000256" key="5">
    <source>
        <dbReference type="ARBA" id="ARBA00022723"/>
    </source>
</evidence>
<evidence type="ECO:0000313" key="13">
    <source>
        <dbReference type="Proteomes" id="UP000003240"/>
    </source>
</evidence>
<dbReference type="CDD" id="cd01335">
    <property type="entry name" value="Radical_SAM"/>
    <property type="match status" value="1"/>
</dbReference>
<dbReference type="InterPro" id="IPR013785">
    <property type="entry name" value="Aldolase_TIM"/>
</dbReference>
<keyword evidence="8" id="KW-0411">Iron-sulfur</keyword>
<dbReference type="InterPro" id="IPR017896">
    <property type="entry name" value="4Fe4S_Fe-S-bd"/>
</dbReference>
<keyword evidence="7" id="KW-0408">Iron</keyword>
<feature type="domain" description="4Fe-4S ferredoxin-type" evidence="10">
    <location>
        <begin position="78"/>
        <end position="107"/>
    </location>
</feature>
<dbReference type="InterPro" id="IPR001989">
    <property type="entry name" value="Radical_activat_CS"/>
</dbReference>
<dbReference type="eggNOG" id="COG1180">
    <property type="taxonomic scope" value="Bacteria"/>
</dbReference>
<organism evidence="12 13">
    <name type="scientific">Acetonema longum DSM 6540</name>
    <dbReference type="NCBI Taxonomy" id="1009370"/>
    <lineage>
        <taxon>Bacteria</taxon>
        <taxon>Bacillati</taxon>
        <taxon>Bacillota</taxon>
        <taxon>Negativicutes</taxon>
        <taxon>Acetonemataceae</taxon>
        <taxon>Acetonema</taxon>
    </lineage>
</organism>
<dbReference type="InterPro" id="IPR034457">
    <property type="entry name" value="Organic_radical-activating"/>
</dbReference>
<evidence type="ECO:0000256" key="8">
    <source>
        <dbReference type="ARBA" id="ARBA00023014"/>
    </source>
</evidence>
<comment type="similarity">
    <text evidence="2">Belongs to the organic radical-activating enzymes family.</text>
</comment>
<evidence type="ECO:0000259" key="10">
    <source>
        <dbReference type="PROSITE" id="PS51379"/>
    </source>
</evidence>
<evidence type="ECO:0000256" key="1">
    <source>
        <dbReference type="ARBA" id="ARBA00001966"/>
    </source>
</evidence>
<dbReference type="GO" id="GO:0016829">
    <property type="term" value="F:lyase activity"/>
    <property type="evidence" value="ECO:0007669"/>
    <property type="project" value="UniProtKB-KW"/>
</dbReference>
<evidence type="ECO:0000259" key="11">
    <source>
        <dbReference type="PROSITE" id="PS51918"/>
    </source>
</evidence>
<keyword evidence="4" id="KW-0949">S-adenosyl-L-methionine</keyword>
<dbReference type="Gene3D" id="3.30.70.20">
    <property type="match status" value="1"/>
</dbReference>
<dbReference type="SUPFAM" id="SSF102114">
    <property type="entry name" value="Radical SAM enzymes"/>
    <property type="match status" value="1"/>
</dbReference>
<dbReference type="GO" id="GO:0016491">
    <property type="term" value="F:oxidoreductase activity"/>
    <property type="evidence" value="ECO:0007669"/>
    <property type="project" value="UniProtKB-KW"/>
</dbReference>
<gene>
    <name evidence="12" type="ORF">ALO_13444</name>
</gene>
<keyword evidence="13" id="KW-1185">Reference proteome</keyword>
<accession>F7NKS0</accession>
<dbReference type="SFLD" id="SFLDG01066">
    <property type="entry name" value="organic_radical-activating_enz"/>
    <property type="match status" value="1"/>
</dbReference>
<feature type="domain" description="4Fe-4S ferredoxin-type" evidence="10">
    <location>
        <begin position="48"/>
        <end position="77"/>
    </location>
</feature>
<dbReference type="PROSITE" id="PS01087">
    <property type="entry name" value="RADICAL_ACTIVATING"/>
    <property type="match status" value="1"/>
</dbReference>
<dbReference type="GO" id="GO:0046872">
    <property type="term" value="F:metal ion binding"/>
    <property type="evidence" value="ECO:0007669"/>
    <property type="project" value="UniProtKB-KW"/>
</dbReference>
<dbReference type="PIRSF" id="PIRSF000371">
    <property type="entry name" value="PFL_act_enz"/>
    <property type="match status" value="1"/>
</dbReference>
<protein>
    <submittedName>
        <fullName evidence="12">Pyruvate formate-lyase</fullName>
    </submittedName>
</protein>
<name>F7NKS0_9FIRM</name>
<dbReference type="PANTHER" id="PTHR30352">
    <property type="entry name" value="PYRUVATE FORMATE-LYASE-ACTIVATING ENZYME"/>
    <property type="match status" value="1"/>
</dbReference>
<dbReference type="PROSITE" id="PS51379">
    <property type="entry name" value="4FE4S_FER_2"/>
    <property type="match status" value="2"/>
</dbReference>
<dbReference type="AlphaFoldDB" id="F7NKS0"/>
<dbReference type="GO" id="GO:0051539">
    <property type="term" value="F:4 iron, 4 sulfur cluster binding"/>
    <property type="evidence" value="ECO:0007669"/>
    <property type="project" value="UniProtKB-KW"/>
</dbReference>
<dbReference type="SFLD" id="SFLDS00029">
    <property type="entry name" value="Radical_SAM"/>
    <property type="match status" value="1"/>
</dbReference>
<keyword evidence="6" id="KW-0560">Oxidoreductase</keyword>
<keyword evidence="5" id="KW-0479">Metal-binding</keyword>
<feature type="domain" description="Radical SAM core" evidence="11">
    <location>
        <begin position="17"/>
        <end position="297"/>
    </location>
</feature>
<evidence type="ECO:0000256" key="3">
    <source>
        <dbReference type="ARBA" id="ARBA00022485"/>
    </source>
</evidence>
<comment type="catalytic activity">
    <reaction evidence="9">
        <text>glycyl-[protein] + reduced [flavodoxin] + S-adenosyl-L-methionine = glycin-2-yl radical-[protein] + semiquinone [flavodoxin] + 5'-deoxyadenosine + L-methionine + H(+)</text>
        <dbReference type="Rhea" id="RHEA:61976"/>
        <dbReference type="Rhea" id="RHEA-COMP:10622"/>
        <dbReference type="Rhea" id="RHEA-COMP:14480"/>
        <dbReference type="Rhea" id="RHEA-COMP:15993"/>
        <dbReference type="Rhea" id="RHEA-COMP:15994"/>
        <dbReference type="ChEBI" id="CHEBI:15378"/>
        <dbReference type="ChEBI" id="CHEBI:17319"/>
        <dbReference type="ChEBI" id="CHEBI:29947"/>
        <dbReference type="ChEBI" id="CHEBI:32722"/>
        <dbReference type="ChEBI" id="CHEBI:57618"/>
        <dbReference type="ChEBI" id="CHEBI:57844"/>
        <dbReference type="ChEBI" id="CHEBI:59789"/>
        <dbReference type="ChEBI" id="CHEBI:140311"/>
    </reaction>
</comment>
<proteinExistence type="inferred from homology"/>
<reference evidence="12 13" key="1">
    <citation type="journal article" date="2011" name="EMBO J.">
        <title>Structural diversity of bacterial flagellar motors.</title>
        <authorList>
            <person name="Chen S."/>
            <person name="Beeby M."/>
            <person name="Murphy G.E."/>
            <person name="Leadbetter J.R."/>
            <person name="Hendrixson D.R."/>
            <person name="Briegel A."/>
            <person name="Li Z."/>
            <person name="Shi J."/>
            <person name="Tocheva E.I."/>
            <person name="Muller A."/>
            <person name="Dobro M.J."/>
            <person name="Jensen G.J."/>
        </authorList>
    </citation>
    <scope>NUCLEOTIDE SEQUENCE [LARGE SCALE GENOMIC DNA]</scope>
    <source>
        <strain evidence="12 13">DSM 6540</strain>
    </source>
</reference>
<dbReference type="SUPFAM" id="SSF54862">
    <property type="entry name" value="4Fe-4S ferredoxins"/>
    <property type="match status" value="1"/>
</dbReference>
<comment type="cofactor">
    <cofactor evidence="1">
        <name>[4Fe-4S] cluster</name>
        <dbReference type="ChEBI" id="CHEBI:49883"/>
    </cofactor>
</comment>
<dbReference type="Proteomes" id="UP000003240">
    <property type="component" value="Unassembled WGS sequence"/>
</dbReference>
<dbReference type="NCBIfam" id="TIGR02494">
    <property type="entry name" value="PFLE_PFLC"/>
    <property type="match status" value="1"/>
</dbReference>
<dbReference type="PANTHER" id="PTHR30352:SF4">
    <property type="entry name" value="PYRUVATE FORMATE-LYASE 2-ACTIVATING ENZYME"/>
    <property type="match status" value="1"/>
</dbReference>
<dbReference type="InterPro" id="IPR058240">
    <property type="entry name" value="rSAM_sf"/>
</dbReference>
<evidence type="ECO:0000256" key="9">
    <source>
        <dbReference type="ARBA" id="ARBA00047365"/>
    </source>
</evidence>
<keyword evidence="12" id="KW-0670">Pyruvate</keyword>
<dbReference type="Gene3D" id="3.80.30.10">
    <property type="entry name" value="pyruvate-formate lyase- activating enzyme"/>
    <property type="match status" value="1"/>
</dbReference>
<dbReference type="PROSITE" id="PS51918">
    <property type="entry name" value="RADICAL_SAM"/>
    <property type="match status" value="1"/>
</dbReference>
<dbReference type="InterPro" id="IPR040074">
    <property type="entry name" value="BssD/PflA/YjjW"/>
</dbReference>
<dbReference type="STRING" id="1009370.ALO_13444"/>